<dbReference type="InterPro" id="IPR036271">
    <property type="entry name" value="Tet_transcr_reg_TetR-rel_C_sf"/>
</dbReference>
<dbReference type="InterPro" id="IPR001647">
    <property type="entry name" value="HTH_TetR"/>
</dbReference>
<dbReference type="RefSeq" id="WP_394831370.1">
    <property type="nucleotide sequence ID" value="NZ_CP089929.1"/>
</dbReference>
<dbReference type="Pfam" id="PF00440">
    <property type="entry name" value="TetR_N"/>
    <property type="match status" value="1"/>
</dbReference>
<dbReference type="InterPro" id="IPR009057">
    <property type="entry name" value="Homeodomain-like_sf"/>
</dbReference>
<accession>A0ABZ2KXK4</accession>
<dbReference type="PANTHER" id="PTHR30055:SF234">
    <property type="entry name" value="HTH-TYPE TRANSCRIPTIONAL REGULATOR BETI"/>
    <property type="match status" value="1"/>
</dbReference>
<sequence>MERTRAALLQAAIEIAEEDGVGAIGLREAARRAGLTHGAPYRHFDNREALVAAVAEEGFRELLARATEVQASAGDDPLARFQALGVAYFTFAFSHPGQFRVMFGVEAAGKAAHTEAIRAAEAAVFAIAVNAIASAQREGAVEAGDPQELAMLAWSSIHGLAVLVLDGLAQWVGLDASSPEKLARRYTSLMFDGLRPRKRSRNA</sequence>
<gene>
    <name evidence="6" type="ORF">LVJ94_33150</name>
</gene>
<dbReference type="PRINTS" id="PR00455">
    <property type="entry name" value="HTHTETR"/>
</dbReference>
<dbReference type="Pfam" id="PF13305">
    <property type="entry name" value="TetR_C_33"/>
    <property type="match status" value="1"/>
</dbReference>
<evidence type="ECO:0000256" key="1">
    <source>
        <dbReference type="ARBA" id="ARBA00023015"/>
    </source>
</evidence>
<organism evidence="6 7">
    <name type="scientific">Pendulispora rubella</name>
    <dbReference type="NCBI Taxonomy" id="2741070"/>
    <lineage>
        <taxon>Bacteria</taxon>
        <taxon>Pseudomonadati</taxon>
        <taxon>Myxococcota</taxon>
        <taxon>Myxococcia</taxon>
        <taxon>Myxococcales</taxon>
        <taxon>Sorangiineae</taxon>
        <taxon>Pendulisporaceae</taxon>
        <taxon>Pendulispora</taxon>
    </lineage>
</organism>
<evidence type="ECO:0000313" key="7">
    <source>
        <dbReference type="Proteomes" id="UP001374803"/>
    </source>
</evidence>
<dbReference type="InterPro" id="IPR050109">
    <property type="entry name" value="HTH-type_TetR-like_transc_reg"/>
</dbReference>
<name>A0ABZ2KXK4_9BACT</name>
<feature type="DNA-binding region" description="H-T-H motif" evidence="4">
    <location>
        <begin position="25"/>
        <end position="44"/>
    </location>
</feature>
<evidence type="ECO:0000313" key="6">
    <source>
        <dbReference type="EMBL" id="WXB01751.1"/>
    </source>
</evidence>
<evidence type="ECO:0000259" key="5">
    <source>
        <dbReference type="PROSITE" id="PS50977"/>
    </source>
</evidence>
<keyword evidence="7" id="KW-1185">Reference proteome</keyword>
<keyword evidence="3" id="KW-0804">Transcription</keyword>
<dbReference type="PANTHER" id="PTHR30055">
    <property type="entry name" value="HTH-TYPE TRANSCRIPTIONAL REGULATOR RUTR"/>
    <property type="match status" value="1"/>
</dbReference>
<feature type="domain" description="HTH tetR-type" evidence="5">
    <location>
        <begin position="2"/>
        <end position="62"/>
    </location>
</feature>
<dbReference type="InterPro" id="IPR025996">
    <property type="entry name" value="MT1864/Rv1816-like_C"/>
</dbReference>
<keyword evidence="1" id="KW-0805">Transcription regulation</keyword>
<dbReference type="Gene3D" id="1.10.357.10">
    <property type="entry name" value="Tetracycline Repressor, domain 2"/>
    <property type="match status" value="1"/>
</dbReference>
<evidence type="ECO:0000256" key="3">
    <source>
        <dbReference type="ARBA" id="ARBA00023163"/>
    </source>
</evidence>
<dbReference type="EMBL" id="CP089983">
    <property type="protein sequence ID" value="WXB01751.1"/>
    <property type="molecule type" value="Genomic_DNA"/>
</dbReference>
<dbReference type="SUPFAM" id="SSF48498">
    <property type="entry name" value="Tetracyclin repressor-like, C-terminal domain"/>
    <property type="match status" value="1"/>
</dbReference>
<reference evidence="6" key="1">
    <citation type="submission" date="2021-12" db="EMBL/GenBank/DDBJ databases">
        <title>Discovery of the Pendulisporaceae a myxobacterial family with distinct sporulation behavior and unique specialized metabolism.</title>
        <authorList>
            <person name="Garcia R."/>
            <person name="Popoff A."/>
            <person name="Bader C.D."/>
            <person name="Loehr J."/>
            <person name="Walesch S."/>
            <person name="Walt C."/>
            <person name="Boldt J."/>
            <person name="Bunk B."/>
            <person name="Haeckl F.J.F.P.J."/>
            <person name="Gunesch A.P."/>
            <person name="Birkelbach J."/>
            <person name="Nuebel U."/>
            <person name="Pietschmann T."/>
            <person name="Bach T."/>
            <person name="Mueller R."/>
        </authorList>
    </citation>
    <scope>NUCLEOTIDE SEQUENCE</scope>
    <source>
        <strain evidence="6">MSr11367</strain>
    </source>
</reference>
<keyword evidence="2 4" id="KW-0238">DNA-binding</keyword>
<protein>
    <submittedName>
        <fullName evidence="6">TetR/AcrR family transcriptional regulator</fullName>
    </submittedName>
</protein>
<evidence type="ECO:0000256" key="2">
    <source>
        <dbReference type="ARBA" id="ARBA00023125"/>
    </source>
</evidence>
<proteinExistence type="predicted"/>
<dbReference type="Proteomes" id="UP001374803">
    <property type="component" value="Chromosome"/>
</dbReference>
<evidence type="ECO:0000256" key="4">
    <source>
        <dbReference type="PROSITE-ProRule" id="PRU00335"/>
    </source>
</evidence>
<dbReference type="SUPFAM" id="SSF46689">
    <property type="entry name" value="Homeodomain-like"/>
    <property type="match status" value="1"/>
</dbReference>
<dbReference type="PROSITE" id="PS50977">
    <property type="entry name" value="HTH_TETR_2"/>
    <property type="match status" value="1"/>
</dbReference>